<evidence type="ECO:0000313" key="5">
    <source>
        <dbReference type="Proteomes" id="UP000076923"/>
    </source>
</evidence>
<dbReference type="NCBIfam" id="TIGR04183">
    <property type="entry name" value="Por_Secre_tail"/>
    <property type="match status" value="1"/>
</dbReference>
<organism evidence="4 5">
    <name type="scientific">Polaribacter atrinae</name>
    <dbReference type="NCBI Taxonomy" id="1333662"/>
    <lineage>
        <taxon>Bacteria</taxon>
        <taxon>Pseudomonadati</taxon>
        <taxon>Bacteroidota</taxon>
        <taxon>Flavobacteriia</taxon>
        <taxon>Flavobacteriales</taxon>
        <taxon>Flavobacteriaceae</taxon>
    </lineage>
</organism>
<accession>A0A176T9Z9</accession>
<reference evidence="4 5" key="1">
    <citation type="submission" date="2016-02" db="EMBL/GenBank/DDBJ databases">
        <title>Draft genome sequence of Polaribacter atrinae KACC17473.</title>
        <authorList>
            <person name="Shin S.-K."/>
            <person name="Yi H."/>
        </authorList>
    </citation>
    <scope>NUCLEOTIDE SEQUENCE [LARGE SCALE GENOMIC DNA]</scope>
    <source>
        <strain evidence="4 5">KACC 17473</strain>
    </source>
</reference>
<dbReference type="InterPro" id="IPR026444">
    <property type="entry name" value="Secre_tail"/>
</dbReference>
<dbReference type="STRING" id="1333662.LPB303_12030"/>
<evidence type="ECO:0000256" key="1">
    <source>
        <dbReference type="ARBA" id="ARBA00022729"/>
    </source>
</evidence>
<evidence type="ECO:0000256" key="2">
    <source>
        <dbReference type="SAM" id="SignalP"/>
    </source>
</evidence>
<dbReference type="OrthoDB" id="849076at2"/>
<dbReference type="AlphaFoldDB" id="A0A176T9Z9"/>
<keyword evidence="1 2" id="KW-0732">Signal</keyword>
<comment type="caution">
    <text evidence="4">The sequence shown here is derived from an EMBL/GenBank/DDBJ whole genome shotgun (WGS) entry which is preliminary data.</text>
</comment>
<feature type="signal peptide" evidence="2">
    <location>
        <begin position="1"/>
        <end position="18"/>
    </location>
</feature>
<dbReference type="Pfam" id="PF18962">
    <property type="entry name" value="Por_Secre_tail"/>
    <property type="match status" value="1"/>
</dbReference>
<proteinExistence type="predicted"/>
<protein>
    <recommendedName>
        <fullName evidence="3">Secretion system C-terminal sorting domain-containing protein</fullName>
    </recommendedName>
</protein>
<dbReference type="EMBL" id="LVWE01000050">
    <property type="protein sequence ID" value="OAD44373.1"/>
    <property type="molecule type" value="Genomic_DNA"/>
</dbReference>
<evidence type="ECO:0000313" key="4">
    <source>
        <dbReference type="EMBL" id="OAD44373.1"/>
    </source>
</evidence>
<gene>
    <name evidence="4" type="ORF">LPB303_12030</name>
</gene>
<keyword evidence="5" id="KW-1185">Reference proteome</keyword>
<evidence type="ECO:0000259" key="3">
    <source>
        <dbReference type="Pfam" id="PF18962"/>
    </source>
</evidence>
<name>A0A176T9Z9_9FLAO</name>
<feature type="chain" id="PRO_5008049738" description="Secretion system C-terminal sorting domain-containing protein" evidence="2">
    <location>
        <begin position="19"/>
        <end position="219"/>
    </location>
</feature>
<sequence>MKKKILFIALCISSFLNAQSISFTSAALTNAEIGSTITVDFTYSISADGYIYSAIELQDDFTYQSTIVDAELNPAVAGTDVTGSFTFTIPESTTPTSDLTGNLNYKIKIELKDASFNYLAGQFPDTEINITSSNLSVDDFNKTLSDIEAYPNPAKNKIYFQNLNNDVDYKAFIFNILGENIISVNQLENGIDISSLNDGIYLLSIKSNNKVKNLKFIKN</sequence>
<feature type="domain" description="Secretion system C-terminal sorting" evidence="3">
    <location>
        <begin position="150"/>
        <end position="215"/>
    </location>
</feature>
<dbReference type="Proteomes" id="UP000076923">
    <property type="component" value="Unassembled WGS sequence"/>
</dbReference>
<dbReference type="RefSeq" id="WP_068450513.1">
    <property type="nucleotide sequence ID" value="NZ_CP150660.1"/>
</dbReference>